<dbReference type="AlphaFoldDB" id="A0ABD2N4V5"/>
<evidence type="ECO:0000256" key="1">
    <source>
        <dbReference type="ARBA" id="ARBA00006995"/>
    </source>
</evidence>
<keyword evidence="3" id="KW-1185">Reference proteome</keyword>
<comment type="similarity">
    <text evidence="1">Belongs to the TTC36 family.</text>
</comment>
<dbReference type="SMART" id="SM00028">
    <property type="entry name" value="TPR"/>
    <property type="match status" value="3"/>
</dbReference>
<dbReference type="PANTHER" id="PTHR21405">
    <property type="entry name" value="CDNA SEQUENCE BC021608"/>
    <property type="match status" value="1"/>
</dbReference>
<accession>A0ABD2N4V5</accession>
<dbReference type="EMBL" id="JABFTP020000062">
    <property type="protein sequence ID" value="KAL3273730.1"/>
    <property type="molecule type" value="Genomic_DNA"/>
</dbReference>
<evidence type="ECO:0000313" key="2">
    <source>
        <dbReference type="EMBL" id="KAL3273730.1"/>
    </source>
</evidence>
<dbReference type="PANTHER" id="PTHR21405:SF0">
    <property type="entry name" value="TETRATRICOPEPTIDE REPEAT PROTEIN 36"/>
    <property type="match status" value="1"/>
</dbReference>
<sequence length="177" mass="20285">MEQLSSRDSAILNCVFNPHLPLDDTDKPELKDEEELTPEILRAKTLEKQAIISAEQGYFQKAEDLINEAINIAPNKASLYNNRGHIFQFQRKFEEAMVDVTKAIVLAQDTDLRKTLCQAHVQRGVLHRRNDDLDSAREDFRIAADMGDIFAKNQIVELNPYAALCNQMLRQVTQTWN</sequence>
<evidence type="ECO:0000313" key="3">
    <source>
        <dbReference type="Proteomes" id="UP001516400"/>
    </source>
</evidence>
<comment type="caution">
    <text evidence="2">The sequence shown here is derived from an EMBL/GenBank/DDBJ whole genome shotgun (WGS) entry which is preliminary data.</text>
</comment>
<dbReference type="SUPFAM" id="SSF48452">
    <property type="entry name" value="TPR-like"/>
    <property type="match status" value="1"/>
</dbReference>
<dbReference type="InterPro" id="IPR011990">
    <property type="entry name" value="TPR-like_helical_dom_sf"/>
</dbReference>
<name>A0ABD2N4V5_9CUCU</name>
<dbReference type="Proteomes" id="UP001516400">
    <property type="component" value="Unassembled WGS sequence"/>
</dbReference>
<dbReference type="Pfam" id="PF13181">
    <property type="entry name" value="TPR_8"/>
    <property type="match status" value="1"/>
</dbReference>
<evidence type="ECO:0008006" key="4">
    <source>
        <dbReference type="Google" id="ProtNLM"/>
    </source>
</evidence>
<gene>
    <name evidence="2" type="ORF">HHI36_015159</name>
</gene>
<dbReference type="InterPro" id="IPR019734">
    <property type="entry name" value="TPR_rpt"/>
</dbReference>
<dbReference type="Gene3D" id="1.25.40.10">
    <property type="entry name" value="Tetratricopeptide repeat domain"/>
    <property type="match status" value="1"/>
</dbReference>
<proteinExistence type="inferred from homology"/>
<reference evidence="2 3" key="1">
    <citation type="journal article" date="2021" name="BMC Biol.">
        <title>Horizontally acquired antibacterial genes associated with adaptive radiation of ladybird beetles.</title>
        <authorList>
            <person name="Li H.S."/>
            <person name="Tang X.F."/>
            <person name="Huang Y.H."/>
            <person name="Xu Z.Y."/>
            <person name="Chen M.L."/>
            <person name="Du X.Y."/>
            <person name="Qiu B.Y."/>
            <person name="Chen P.T."/>
            <person name="Zhang W."/>
            <person name="Slipinski A."/>
            <person name="Escalona H.E."/>
            <person name="Waterhouse R.M."/>
            <person name="Zwick A."/>
            <person name="Pang H."/>
        </authorList>
    </citation>
    <scope>NUCLEOTIDE SEQUENCE [LARGE SCALE GENOMIC DNA]</scope>
    <source>
        <strain evidence="2">SYSU2018</strain>
    </source>
</reference>
<protein>
    <recommendedName>
        <fullName evidence="4">Tetratricopeptide repeat protein 36</fullName>
    </recommendedName>
</protein>
<dbReference type="InterPro" id="IPR038906">
    <property type="entry name" value="TTC36"/>
</dbReference>
<organism evidence="2 3">
    <name type="scientific">Cryptolaemus montrouzieri</name>
    <dbReference type="NCBI Taxonomy" id="559131"/>
    <lineage>
        <taxon>Eukaryota</taxon>
        <taxon>Metazoa</taxon>
        <taxon>Ecdysozoa</taxon>
        <taxon>Arthropoda</taxon>
        <taxon>Hexapoda</taxon>
        <taxon>Insecta</taxon>
        <taxon>Pterygota</taxon>
        <taxon>Neoptera</taxon>
        <taxon>Endopterygota</taxon>
        <taxon>Coleoptera</taxon>
        <taxon>Polyphaga</taxon>
        <taxon>Cucujiformia</taxon>
        <taxon>Coccinelloidea</taxon>
        <taxon>Coccinellidae</taxon>
        <taxon>Scymninae</taxon>
        <taxon>Scymnini</taxon>
        <taxon>Cryptolaemus</taxon>
    </lineage>
</organism>